<evidence type="ECO:0000313" key="2">
    <source>
        <dbReference type="RefSeq" id="XP_026681233.1"/>
    </source>
</evidence>
<keyword evidence="1" id="KW-1185">Reference proteome</keyword>
<organism evidence="1 2">
    <name type="scientific">Diaphorina citri</name>
    <name type="common">Asian citrus psyllid</name>
    <dbReference type="NCBI Taxonomy" id="121845"/>
    <lineage>
        <taxon>Eukaryota</taxon>
        <taxon>Metazoa</taxon>
        <taxon>Ecdysozoa</taxon>
        <taxon>Arthropoda</taxon>
        <taxon>Hexapoda</taxon>
        <taxon>Insecta</taxon>
        <taxon>Pterygota</taxon>
        <taxon>Neoptera</taxon>
        <taxon>Paraneoptera</taxon>
        <taxon>Hemiptera</taxon>
        <taxon>Sternorrhyncha</taxon>
        <taxon>Psylloidea</taxon>
        <taxon>Psyllidae</taxon>
        <taxon>Diaphorininae</taxon>
        <taxon>Diaphorina</taxon>
    </lineage>
</organism>
<dbReference type="Proteomes" id="UP000079169">
    <property type="component" value="Unplaced"/>
</dbReference>
<evidence type="ECO:0000313" key="1">
    <source>
        <dbReference type="Proteomes" id="UP000079169"/>
    </source>
</evidence>
<dbReference type="STRING" id="121845.A0A3Q0J2Q5"/>
<sequence>MEPCPPGREVTDFQFKLFSSVRVFPAIDYQNFFNNPSNTVTASNKHGLLIVGTPTGFQIVNLAQFVSPNAAEFLNECTDYPRREYNINAQPSHIALNCDETLLSVAHQSSDNAPLVRIYKMASLTNQSKNKVVKIPLGPPGTCIMDFSWNPVIPDLLSVCVSNGCLCLYSHDDTGKKLTMLPPEKRLSQIRVRTKLSRYH</sequence>
<dbReference type="PaxDb" id="121845-A0A3Q0J2Q5"/>
<dbReference type="InterPro" id="IPR015943">
    <property type="entry name" value="WD40/YVTN_repeat-like_dom_sf"/>
</dbReference>
<dbReference type="KEGG" id="dci:113468478"/>
<protein>
    <submittedName>
        <fullName evidence="2">Nuclear pore complex protein Nup214-like</fullName>
    </submittedName>
</protein>
<dbReference type="AlphaFoldDB" id="A0A3Q0J2Q5"/>
<dbReference type="SUPFAM" id="SSF117289">
    <property type="entry name" value="Nucleoporin domain"/>
    <property type="match status" value="1"/>
</dbReference>
<proteinExistence type="predicted"/>
<accession>A0A3Q0J2Q5</accession>
<reference evidence="2" key="1">
    <citation type="submission" date="2025-08" db="UniProtKB">
        <authorList>
            <consortium name="RefSeq"/>
        </authorList>
    </citation>
    <scope>IDENTIFICATION</scope>
</reference>
<dbReference type="GeneID" id="113468478"/>
<dbReference type="RefSeq" id="XP_026681233.1">
    <property type="nucleotide sequence ID" value="XM_026825432.1"/>
</dbReference>
<gene>
    <name evidence="2" type="primary">LOC113468478</name>
</gene>
<dbReference type="Gene3D" id="2.130.10.10">
    <property type="entry name" value="YVTN repeat-like/Quinoprotein amine dehydrogenase"/>
    <property type="match status" value="1"/>
</dbReference>
<name>A0A3Q0J2Q5_DIACI</name>